<dbReference type="GO" id="GO:0008270">
    <property type="term" value="F:zinc ion binding"/>
    <property type="evidence" value="ECO:0007669"/>
    <property type="project" value="UniProtKB-KW"/>
</dbReference>
<keyword evidence="1" id="KW-0479">Metal-binding</keyword>
<name>A0AAN7KEM3_TRANT</name>
<feature type="region of interest" description="Disordered" evidence="2">
    <location>
        <begin position="29"/>
        <end position="52"/>
    </location>
</feature>
<evidence type="ECO:0000259" key="4">
    <source>
        <dbReference type="PROSITE" id="PS50157"/>
    </source>
</evidence>
<keyword evidence="1" id="KW-0863">Zinc-finger</keyword>
<evidence type="ECO:0000256" key="3">
    <source>
        <dbReference type="SAM" id="SignalP"/>
    </source>
</evidence>
<dbReference type="PANTHER" id="PTHR31681:SF4">
    <property type="entry name" value="C2H2-LIKE ZINC FINGER PROTEIN"/>
    <property type="match status" value="1"/>
</dbReference>
<evidence type="ECO:0000313" key="6">
    <source>
        <dbReference type="Proteomes" id="UP001346149"/>
    </source>
</evidence>
<dbReference type="PROSITE" id="PS50157">
    <property type="entry name" value="ZINC_FINGER_C2H2_2"/>
    <property type="match status" value="1"/>
</dbReference>
<reference evidence="5 6" key="1">
    <citation type="journal article" date="2023" name="Hortic Res">
        <title>Pangenome of water caltrop reveals structural variations and asymmetric subgenome divergence after allopolyploidization.</title>
        <authorList>
            <person name="Zhang X."/>
            <person name="Chen Y."/>
            <person name="Wang L."/>
            <person name="Yuan Y."/>
            <person name="Fang M."/>
            <person name="Shi L."/>
            <person name="Lu R."/>
            <person name="Comes H.P."/>
            <person name="Ma Y."/>
            <person name="Chen Y."/>
            <person name="Huang G."/>
            <person name="Zhou Y."/>
            <person name="Zheng Z."/>
            <person name="Qiu Y."/>
        </authorList>
    </citation>
    <scope>NUCLEOTIDE SEQUENCE [LARGE SCALE GENOMIC DNA]</scope>
    <source>
        <strain evidence="5">F231</strain>
    </source>
</reference>
<dbReference type="EMBL" id="JAXQNO010000024">
    <property type="protein sequence ID" value="KAK4763043.1"/>
    <property type="molecule type" value="Genomic_DNA"/>
</dbReference>
<feature type="domain" description="C2H2-type" evidence="4">
    <location>
        <begin position="165"/>
        <end position="193"/>
    </location>
</feature>
<evidence type="ECO:0000256" key="2">
    <source>
        <dbReference type="SAM" id="MobiDB-lite"/>
    </source>
</evidence>
<protein>
    <recommendedName>
        <fullName evidence="4">C2H2-type domain-containing protein</fullName>
    </recommendedName>
</protein>
<keyword evidence="3" id="KW-0732">Signal</keyword>
<proteinExistence type="predicted"/>
<dbReference type="Proteomes" id="UP001346149">
    <property type="component" value="Unassembled WGS sequence"/>
</dbReference>
<keyword evidence="1" id="KW-0862">Zinc</keyword>
<evidence type="ECO:0000256" key="1">
    <source>
        <dbReference type="PROSITE-ProRule" id="PRU00042"/>
    </source>
</evidence>
<evidence type="ECO:0000313" key="5">
    <source>
        <dbReference type="EMBL" id="KAK4763043.1"/>
    </source>
</evidence>
<accession>A0AAN7KEM3</accession>
<feature type="signal peptide" evidence="3">
    <location>
        <begin position="1"/>
        <end position="32"/>
    </location>
</feature>
<dbReference type="InterPro" id="IPR013087">
    <property type="entry name" value="Znf_C2H2_type"/>
</dbReference>
<sequence length="408" mass="44460">MAVPPARSPCLLSKLLSLFLLLGCFFFPSSSSSSSSASTATNAGCGRRPSSKKRRLITSNFAVPSSRFKPHKAISSSWALIRRTLTKMPSKISAIHSHSTPTTPTLTSSARSSHRSLVFMSLQQQEPLVGSLVESPSTSPTLPDSGITSNIHATSSFLPLRNDIFPCTACGEIFPSPHLLDQHRSVKHAVSELVGDDSGQNIVRIIFKTGWTTDRESQSPKIHRILKIHNSAMTLARFEEYRELVKSRAANSGAAMDTSRSERCMADGNELLRFHCSTFTCELGLDGGSTTCNQDYCGVCGIIRLGFSPKLDGISTLSTSWRAHVAIPEETVEEFGFMNVRRAMLICRVIAGRVRSEPEDEAVDGKEGCRAFDSVVVREGGSGRLDEEELAVFNPRAVLPCFVIVYTV</sequence>
<dbReference type="PROSITE" id="PS00028">
    <property type="entry name" value="ZINC_FINGER_C2H2_1"/>
    <property type="match status" value="1"/>
</dbReference>
<dbReference type="SUPFAM" id="SSF56399">
    <property type="entry name" value="ADP-ribosylation"/>
    <property type="match status" value="1"/>
</dbReference>
<organism evidence="5 6">
    <name type="scientific">Trapa natans</name>
    <name type="common">Water chestnut</name>
    <dbReference type="NCBI Taxonomy" id="22666"/>
    <lineage>
        <taxon>Eukaryota</taxon>
        <taxon>Viridiplantae</taxon>
        <taxon>Streptophyta</taxon>
        <taxon>Embryophyta</taxon>
        <taxon>Tracheophyta</taxon>
        <taxon>Spermatophyta</taxon>
        <taxon>Magnoliopsida</taxon>
        <taxon>eudicotyledons</taxon>
        <taxon>Gunneridae</taxon>
        <taxon>Pentapetalae</taxon>
        <taxon>rosids</taxon>
        <taxon>malvids</taxon>
        <taxon>Myrtales</taxon>
        <taxon>Lythraceae</taxon>
        <taxon>Trapa</taxon>
    </lineage>
</organism>
<feature type="chain" id="PRO_5043009981" description="C2H2-type domain-containing protein" evidence="3">
    <location>
        <begin position="33"/>
        <end position="408"/>
    </location>
</feature>
<dbReference type="Gene3D" id="3.90.228.10">
    <property type="match status" value="1"/>
</dbReference>
<dbReference type="PANTHER" id="PTHR31681">
    <property type="entry name" value="C2H2-LIKE ZINC FINGER PROTEIN"/>
    <property type="match status" value="1"/>
</dbReference>
<keyword evidence="6" id="KW-1185">Reference proteome</keyword>
<feature type="compositionally biased region" description="Low complexity" evidence="2">
    <location>
        <begin position="29"/>
        <end position="38"/>
    </location>
</feature>
<gene>
    <name evidence="5" type="ORF">SAY86_008811</name>
</gene>
<comment type="caution">
    <text evidence="5">The sequence shown here is derived from an EMBL/GenBank/DDBJ whole genome shotgun (WGS) entry which is preliminary data.</text>
</comment>
<dbReference type="AlphaFoldDB" id="A0AAN7KEM3"/>